<sequence>MKIDRMDGHDWIELNENQKKEMVQQIIFRWKKNDFKVKVGSDYFVEALNSFYGNDITNTEKLTQVIAMIVAAENLITN</sequence>
<organism evidence="1 2">
    <name type="scientific">Paenibacillus polymyxa</name>
    <name type="common">Bacillus polymyxa</name>
    <dbReference type="NCBI Taxonomy" id="1406"/>
    <lineage>
        <taxon>Bacteria</taxon>
        <taxon>Bacillati</taxon>
        <taxon>Bacillota</taxon>
        <taxon>Bacilli</taxon>
        <taxon>Bacillales</taxon>
        <taxon>Paenibacillaceae</taxon>
        <taxon>Paenibacillus</taxon>
    </lineage>
</organism>
<keyword evidence="2" id="KW-1185">Reference proteome</keyword>
<evidence type="ECO:0000313" key="1">
    <source>
        <dbReference type="EMBL" id="ODA08224.1"/>
    </source>
</evidence>
<reference evidence="2" key="1">
    <citation type="submission" date="2016-05" db="EMBL/GenBank/DDBJ databases">
        <title>Whole genome shotgun sequencing of cultured foodborne pathogen.</title>
        <authorList>
            <person name="Zheng J."/>
            <person name="Timme R."/>
            <person name="Allard M."/>
            <person name="Strain E."/>
            <person name="Luo Y."/>
            <person name="Brown E."/>
        </authorList>
    </citation>
    <scope>NUCLEOTIDE SEQUENCE [LARGE SCALE GENOMIC DNA]</scope>
    <source>
        <strain evidence="2">CFSAN034343</strain>
    </source>
</reference>
<proteinExistence type="predicted"/>
<comment type="caution">
    <text evidence="1">The sequence shown here is derived from an EMBL/GenBank/DDBJ whole genome shotgun (WGS) entry which is preliminary data.</text>
</comment>
<name>A0ABX2ZDJ3_PAEPO</name>
<evidence type="ECO:0008006" key="3">
    <source>
        <dbReference type="Google" id="ProtNLM"/>
    </source>
</evidence>
<accession>A0ABX2ZDJ3</accession>
<dbReference type="RefSeq" id="WP_068940463.1">
    <property type="nucleotide sequence ID" value="NZ_LYND01000133.1"/>
</dbReference>
<protein>
    <recommendedName>
        <fullName evidence="3">Phage protein</fullName>
    </recommendedName>
</protein>
<gene>
    <name evidence="1" type="ORF">A7312_27855</name>
</gene>
<dbReference type="Proteomes" id="UP000094974">
    <property type="component" value="Unassembled WGS sequence"/>
</dbReference>
<evidence type="ECO:0000313" key="2">
    <source>
        <dbReference type="Proteomes" id="UP000094974"/>
    </source>
</evidence>
<dbReference type="EMBL" id="LYND01000133">
    <property type="protein sequence ID" value="ODA08224.1"/>
    <property type="molecule type" value="Genomic_DNA"/>
</dbReference>